<protein>
    <recommendedName>
        <fullName evidence="6">TrbL/VirB6 plasmid conjugal transfer protein</fullName>
    </recommendedName>
</protein>
<gene>
    <name evidence="4" type="ORF">A5779_21450</name>
</gene>
<keyword evidence="2" id="KW-1133">Transmembrane helix</keyword>
<feature type="transmembrane region" description="Helical" evidence="2">
    <location>
        <begin position="142"/>
        <end position="160"/>
    </location>
</feature>
<feature type="compositionally biased region" description="Pro residues" evidence="1">
    <location>
        <begin position="616"/>
        <end position="630"/>
    </location>
</feature>
<proteinExistence type="predicted"/>
<keyword evidence="2" id="KW-0812">Transmembrane</keyword>
<reference evidence="5" key="1">
    <citation type="submission" date="2016-06" db="EMBL/GenBank/DDBJ databases">
        <authorList>
            <person name="Sutton G."/>
            <person name="Brinkac L."/>
            <person name="Sanka R."/>
            <person name="Adams M."/>
            <person name="Lau E."/>
            <person name="Mehaffy C."/>
            <person name="Tameris M."/>
            <person name="Hatherill M."/>
            <person name="Hanekom W."/>
            <person name="Mahomed H."/>
            <person name="Mcshane H."/>
        </authorList>
    </citation>
    <scope>NUCLEOTIDE SEQUENCE [LARGE SCALE GENOMIC DNA]</scope>
    <source>
        <strain evidence="5">852002-10433_SCH5171157</strain>
    </source>
</reference>
<feature type="region of interest" description="Disordered" evidence="1">
    <location>
        <begin position="463"/>
        <end position="642"/>
    </location>
</feature>
<evidence type="ECO:0008006" key="6">
    <source>
        <dbReference type="Google" id="ProtNLM"/>
    </source>
</evidence>
<feature type="chain" id="PRO_5008300533" description="TrbL/VirB6 plasmid conjugal transfer protein" evidence="3">
    <location>
        <begin position="25"/>
        <end position="642"/>
    </location>
</feature>
<feature type="signal peptide" evidence="3">
    <location>
        <begin position="1"/>
        <end position="24"/>
    </location>
</feature>
<feature type="transmembrane region" description="Helical" evidence="2">
    <location>
        <begin position="402"/>
        <end position="420"/>
    </location>
</feature>
<feature type="compositionally biased region" description="Polar residues" evidence="1">
    <location>
        <begin position="588"/>
        <end position="608"/>
    </location>
</feature>
<feature type="transmembrane region" description="Helical" evidence="2">
    <location>
        <begin position="360"/>
        <end position="382"/>
    </location>
</feature>
<feature type="transmembrane region" description="Helical" evidence="2">
    <location>
        <begin position="301"/>
        <end position="320"/>
    </location>
</feature>
<evidence type="ECO:0000256" key="1">
    <source>
        <dbReference type="SAM" id="MobiDB-lite"/>
    </source>
</evidence>
<dbReference type="Proteomes" id="UP000094008">
    <property type="component" value="Unassembled WGS sequence"/>
</dbReference>
<dbReference type="AlphaFoldDB" id="A0A1A0W8M9"/>
<evidence type="ECO:0000313" key="5">
    <source>
        <dbReference type="Proteomes" id="UP000094008"/>
    </source>
</evidence>
<evidence type="ECO:0000256" key="2">
    <source>
        <dbReference type="SAM" id="Phobius"/>
    </source>
</evidence>
<feature type="compositionally biased region" description="Low complexity" evidence="1">
    <location>
        <begin position="545"/>
        <end position="558"/>
    </location>
</feature>
<evidence type="ECO:0000313" key="4">
    <source>
        <dbReference type="EMBL" id="OBB92927.1"/>
    </source>
</evidence>
<comment type="caution">
    <text evidence="4">The sequence shown here is derived from an EMBL/GenBank/DDBJ whole genome shotgun (WGS) entry which is preliminary data.</text>
</comment>
<keyword evidence="2" id="KW-0472">Membrane</keyword>
<sequence length="642" mass="65659">MWILAQLMWGGSLMAVLTAPSAAASGLSATWSWTGLHDSYGIPIGAHFVSVVPMVEAIREQGPEFGADPGTWGPAIASKVGTALTYTQLASWLAVECAMLTFIVAVGLWVIKFALSTIWLKWLAALAEPILANISALVSRMYIIPGMFLICTAIGGVVAVTTGFGTGLGIILGGCLVIALIALLLNNPAEDIAGDGGVLGIGRNLGLTLSQSLANNGPVAPGGSDAQLDRMMSWFVDVLVRQQIQQINFGQIIDDIPGCADAYNRALGTGHTAAPAHAVGTCAPSALAYAQQLDALTVGQFGFLILAIFVVVCAICYVACEVIRIGFRAFWNLLVILPASALAVAPGPQRQFAKRTAVKLIVHGVEMIVATVGLGILILLLAHITRGDLPGLIGMTHPMAKVIVMLLVAIFSAIGFRQLLHGFGDRGLPGPVRGVQFAARSVSRANTVVREGEYAGRKVADLRSRAAERRKARLANSANESNAGPKAPGRKGHPTPASTRPPSTPTQGSATRPGSSGPGRNAGPSSSPATGRPAQQGPGGGGKGSAVAKTANAAKLGAKVGGPPGAAAAAGASALQQGASRLRGTGKQRGQTNSPGRGGQQPQSTSPTRADAPPAQHNPPPGKPRPPVDPPGRGGNGPSPAR</sequence>
<evidence type="ECO:0000256" key="3">
    <source>
        <dbReference type="SAM" id="SignalP"/>
    </source>
</evidence>
<feature type="transmembrane region" description="Helical" evidence="2">
    <location>
        <begin position="329"/>
        <end position="348"/>
    </location>
</feature>
<name>A0A1A0W8M9_MYCPR</name>
<accession>A0A1A0W8M9</accession>
<feature type="transmembrane region" description="Helical" evidence="2">
    <location>
        <begin position="167"/>
        <end position="185"/>
    </location>
</feature>
<organism evidence="4 5">
    <name type="scientific">Mycolicibacterium peregrinum</name>
    <name type="common">Mycobacterium peregrinum</name>
    <dbReference type="NCBI Taxonomy" id="43304"/>
    <lineage>
        <taxon>Bacteria</taxon>
        <taxon>Bacillati</taxon>
        <taxon>Actinomycetota</taxon>
        <taxon>Actinomycetes</taxon>
        <taxon>Mycobacteriales</taxon>
        <taxon>Mycobacteriaceae</taxon>
        <taxon>Mycolicibacterium</taxon>
    </lineage>
</organism>
<keyword evidence="3" id="KW-0732">Signal</keyword>
<feature type="compositionally biased region" description="Low complexity" evidence="1">
    <location>
        <begin position="565"/>
        <end position="580"/>
    </location>
</feature>
<feature type="compositionally biased region" description="Gly residues" evidence="1">
    <location>
        <begin position="632"/>
        <end position="642"/>
    </location>
</feature>
<feature type="transmembrane region" description="Helical" evidence="2">
    <location>
        <begin position="89"/>
        <end position="111"/>
    </location>
</feature>
<dbReference type="EMBL" id="LZSY01000065">
    <property type="protein sequence ID" value="OBB92927.1"/>
    <property type="molecule type" value="Genomic_DNA"/>
</dbReference>